<gene>
    <name evidence="2" type="ORF">XENOCAPTIV_024007</name>
</gene>
<dbReference type="PANTHER" id="PTHR47773:SF1">
    <property type="entry name" value="C2H2-TYPE DOMAIN-CONTAINING PROTEIN"/>
    <property type="match status" value="1"/>
</dbReference>
<accession>A0ABV0RLM5</accession>
<comment type="caution">
    <text evidence="2">The sequence shown here is derived from an EMBL/GenBank/DDBJ whole genome shotgun (WGS) entry which is preliminary data.</text>
</comment>
<sequence>MYTRTGQVTKGGVVLPVYRCARGSKSLELFHLHLNRFIPGTSASGCHFQMYLLEGLTRWNEERAQAVVGTEKMRMKCYAGKKQHSLFQLTQRLLGVTLLESYSKPLKYTGELIRMSYLYAQTGQELQIFPDDPDEPFGIEEIVLEDDEESEEDSCVAGSGPASWPDASRLVEAIFKELCALYPGSRREPQPVPSTSSVFRNLQPLETREKEARAGPSETPSISAPSTSSSTQYAAPPLPATAHATAHATHVPKSTAWNRKKIQQLQEAAAKEGVTLKVRAPSINICRHCGLRKIRQTGHRLLTKASRERVNYCPMAAKGQRPEEWLASL</sequence>
<dbReference type="Proteomes" id="UP001434883">
    <property type="component" value="Unassembled WGS sequence"/>
</dbReference>
<name>A0ABV0RLM5_9TELE</name>
<evidence type="ECO:0000313" key="3">
    <source>
        <dbReference type="Proteomes" id="UP001434883"/>
    </source>
</evidence>
<proteinExistence type="predicted"/>
<protein>
    <submittedName>
        <fullName evidence="2">Uncharacterized protein</fullName>
    </submittedName>
</protein>
<organism evidence="2 3">
    <name type="scientific">Xenoophorus captivus</name>
    <dbReference type="NCBI Taxonomy" id="1517983"/>
    <lineage>
        <taxon>Eukaryota</taxon>
        <taxon>Metazoa</taxon>
        <taxon>Chordata</taxon>
        <taxon>Craniata</taxon>
        <taxon>Vertebrata</taxon>
        <taxon>Euteleostomi</taxon>
        <taxon>Actinopterygii</taxon>
        <taxon>Neopterygii</taxon>
        <taxon>Teleostei</taxon>
        <taxon>Neoteleostei</taxon>
        <taxon>Acanthomorphata</taxon>
        <taxon>Ovalentaria</taxon>
        <taxon>Atherinomorphae</taxon>
        <taxon>Cyprinodontiformes</taxon>
        <taxon>Goodeidae</taxon>
        <taxon>Xenoophorus</taxon>
    </lineage>
</organism>
<dbReference type="PANTHER" id="PTHR47773">
    <property type="entry name" value="SI:DKEY-9I5.2-RELATED"/>
    <property type="match status" value="1"/>
</dbReference>
<evidence type="ECO:0000313" key="2">
    <source>
        <dbReference type="EMBL" id="MEQ2209089.1"/>
    </source>
</evidence>
<reference evidence="2 3" key="1">
    <citation type="submission" date="2021-06" db="EMBL/GenBank/DDBJ databases">
        <authorList>
            <person name="Palmer J.M."/>
        </authorList>
    </citation>
    <scope>NUCLEOTIDE SEQUENCE [LARGE SCALE GENOMIC DNA]</scope>
    <source>
        <strain evidence="2 3">XC_2019</strain>
        <tissue evidence="2">Muscle</tissue>
    </source>
</reference>
<keyword evidence="3" id="KW-1185">Reference proteome</keyword>
<feature type="compositionally biased region" description="Low complexity" evidence="1">
    <location>
        <begin position="216"/>
        <end position="236"/>
    </location>
</feature>
<dbReference type="EMBL" id="JAHRIN010050965">
    <property type="protein sequence ID" value="MEQ2209089.1"/>
    <property type="molecule type" value="Genomic_DNA"/>
</dbReference>
<feature type="region of interest" description="Disordered" evidence="1">
    <location>
        <begin position="186"/>
        <end position="236"/>
    </location>
</feature>
<evidence type="ECO:0000256" key="1">
    <source>
        <dbReference type="SAM" id="MobiDB-lite"/>
    </source>
</evidence>